<sequence length="257" mass="26425">MTAADVTGTTQGQAPTGSAEAIVLLHGLFDSPKGWRDLPRRLAAAGHSVLAPDLPGHGDSAPAATLDEVLTTLAQTVTQAIPAGPLTLIGHSLGAALAVKIATLMPQRIAHLILSAPAGLGPRINPDFTQGMLAAETPQALARALSLLDAGPLSPTALAQELARLKAQRAGHAPLAAALSSHGFQQIDITADLARLTCATTVIFGTADRILDWRCIEHLPATTAIHLIRGAGHLAHHADPDLVLSLVTAQRSTATRA</sequence>
<dbReference type="PRINTS" id="PR00111">
    <property type="entry name" value="ABHYDROLASE"/>
</dbReference>
<dbReference type="Proteomes" id="UP000244496">
    <property type="component" value="Chromosome"/>
</dbReference>
<dbReference type="PANTHER" id="PTHR43689">
    <property type="entry name" value="HYDROLASE"/>
    <property type="match status" value="1"/>
</dbReference>
<dbReference type="AlphaFoldDB" id="A0A2S0UR06"/>
<dbReference type="Pfam" id="PF12697">
    <property type="entry name" value="Abhydrolase_6"/>
    <property type="match status" value="1"/>
</dbReference>
<reference evidence="2 3" key="1">
    <citation type="submission" date="2018-04" db="EMBL/GenBank/DDBJ databases">
        <title>Genome sequencing of Gemmobacter.</title>
        <authorList>
            <person name="Yi H."/>
            <person name="Baek M.-G."/>
        </authorList>
    </citation>
    <scope>NUCLEOTIDE SEQUENCE [LARGE SCALE GENOMIC DNA]</scope>
    <source>
        <strain evidence="2 3">HYN0069</strain>
    </source>
</reference>
<organism evidence="2 3">
    <name type="scientific">Paragemmobacter aquarius</name>
    <dbReference type="NCBI Taxonomy" id="2169400"/>
    <lineage>
        <taxon>Bacteria</taxon>
        <taxon>Pseudomonadati</taxon>
        <taxon>Pseudomonadota</taxon>
        <taxon>Alphaproteobacteria</taxon>
        <taxon>Rhodobacterales</taxon>
        <taxon>Paracoccaceae</taxon>
        <taxon>Paragemmobacter</taxon>
    </lineage>
</organism>
<dbReference type="Gene3D" id="3.40.50.1820">
    <property type="entry name" value="alpha/beta hydrolase"/>
    <property type="match status" value="1"/>
</dbReference>
<dbReference type="SUPFAM" id="SSF53474">
    <property type="entry name" value="alpha/beta-Hydrolases"/>
    <property type="match status" value="1"/>
</dbReference>
<proteinExistence type="predicted"/>
<dbReference type="InterPro" id="IPR000073">
    <property type="entry name" value="AB_hydrolase_1"/>
</dbReference>
<gene>
    <name evidence="2" type="ORF">HYN69_06105</name>
</gene>
<protein>
    <recommendedName>
        <fullName evidence="1">AB hydrolase-1 domain-containing protein</fullName>
    </recommendedName>
</protein>
<evidence type="ECO:0000313" key="3">
    <source>
        <dbReference type="Proteomes" id="UP000244496"/>
    </source>
</evidence>
<dbReference type="KEGG" id="geh:HYN69_06105"/>
<feature type="domain" description="AB hydrolase-1" evidence="1">
    <location>
        <begin position="22"/>
        <end position="244"/>
    </location>
</feature>
<evidence type="ECO:0000259" key="1">
    <source>
        <dbReference type="Pfam" id="PF12697"/>
    </source>
</evidence>
<dbReference type="EMBL" id="CP028918">
    <property type="protein sequence ID" value="AWB50249.1"/>
    <property type="molecule type" value="Genomic_DNA"/>
</dbReference>
<name>A0A2S0UR06_9RHOB</name>
<evidence type="ECO:0000313" key="2">
    <source>
        <dbReference type="EMBL" id="AWB50249.1"/>
    </source>
</evidence>
<dbReference type="PANTHER" id="PTHR43689:SF8">
    <property type="entry name" value="ALPHA_BETA-HYDROLASES SUPERFAMILY PROTEIN"/>
    <property type="match status" value="1"/>
</dbReference>
<dbReference type="InterPro" id="IPR029058">
    <property type="entry name" value="AB_hydrolase_fold"/>
</dbReference>
<keyword evidence="3" id="KW-1185">Reference proteome</keyword>
<accession>A0A2S0UR06</accession>